<dbReference type="GO" id="GO:0047938">
    <property type="term" value="F:glucose-6-phosphate 1-epimerase activity"/>
    <property type="evidence" value="ECO:0007669"/>
    <property type="project" value="UniProtKB-UniRule"/>
</dbReference>
<dbReference type="InterPro" id="IPR025532">
    <property type="entry name" value="G6P_1-epimerase"/>
</dbReference>
<dbReference type="EC" id="5.1.3.15" evidence="4"/>
<dbReference type="PANTHER" id="PTHR11122">
    <property type="entry name" value="APOSPORY-ASSOCIATED PROTEIN C-RELATED"/>
    <property type="match status" value="1"/>
</dbReference>
<keyword evidence="7" id="KW-1185">Reference proteome</keyword>
<keyword evidence="3 4" id="KW-0413">Isomerase</keyword>
<dbReference type="RefSeq" id="WP_186917512.1">
    <property type="nucleotide sequence ID" value="NZ_JACOFZ010000008.1"/>
</dbReference>
<proteinExistence type="inferred from homology"/>
<feature type="active site" evidence="5">
    <location>
        <position position="144"/>
    </location>
</feature>
<feature type="active site" evidence="5">
    <location>
        <position position="246"/>
    </location>
</feature>
<evidence type="ECO:0000256" key="3">
    <source>
        <dbReference type="ARBA" id="ARBA00023235"/>
    </source>
</evidence>
<reference evidence="6" key="1">
    <citation type="submission" date="2020-08" db="EMBL/GenBank/DDBJ databases">
        <title>Novel species isolated from subtropical streams in China.</title>
        <authorList>
            <person name="Lu H."/>
        </authorList>
    </citation>
    <scope>NUCLEOTIDE SEQUENCE</scope>
    <source>
        <strain evidence="6">LX22W</strain>
    </source>
</reference>
<evidence type="ECO:0000256" key="4">
    <source>
        <dbReference type="PIRNR" id="PIRNR016020"/>
    </source>
</evidence>
<name>A0A923HT80_9BURK</name>
<dbReference type="PANTHER" id="PTHR11122:SF13">
    <property type="entry name" value="GLUCOSE-6-PHOSPHATE 1-EPIMERASE"/>
    <property type="match status" value="1"/>
</dbReference>
<evidence type="ECO:0000256" key="2">
    <source>
        <dbReference type="ARBA" id="ARBA00005866"/>
    </source>
</evidence>
<dbReference type="AlphaFoldDB" id="A0A923HT80"/>
<organism evidence="6 7">
    <name type="scientific">Undibacterium nitidum</name>
    <dbReference type="NCBI Taxonomy" id="2762298"/>
    <lineage>
        <taxon>Bacteria</taxon>
        <taxon>Pseudomonadati</taxon>
        <taxon>Pseudomonadota</taxon>
        <taxon>Betaproteobacteria</taxon>
        <taxon>Burkholderiales</taxon>
        <taxon>Oxalobacteraceae</taxon>
        <taxon>Undibacterium</taxon>
    </lineage>
</organism>
<sequence>MDRIIVSSADGARAELVTHGAHMCSWIPAGGPEQLFLSSSSEFTEGAAIRGGVPIVFPQFSGMGVLPKHGFARNALWKMLSAGQTEQGAGQVVFELQENIARLMLWPHVFRAEYTVTLAGDTLQLDFSVTNTGDTVFQFTTALHTYFKIEDIKETRLHGLGGLSYRDTVTGQNGCRQEEEVLRISGEVDRIYANVAQSVVIEQAHQTVEVSQAGFQDAVVWNPGAEKGAQIGDLEVDGFQRMVCVEAATIMRPVALEPGRSWSGMQRIVWRAK</sequence>
<gene>
    <name evidence="6" type="ORF">H8K36_15975</name>
</gene>
<dbReference type="InterPro" id="IPR011013">
    <property type="entry name" value="Gal_mutarotase_sf_dom"/>
</dbReference>
<dbReference type="GO" id="GO:0005975">
    <property type="term" value="P:carbohydrate metabolic process"/>
    <property type="evidence" value="ECO:0007669"/>
    <property type="project" value="InterPro"/>
</dbReference>
<dbReference type="Gene3D" id="2.70.98.10">
    <property type="match status" value="1"/>
</dbReference>
<comment type="similarity">
    <text evidence="2 4">Belongs to the glucose-6-phosphate 1-epimerase family.</text>
</comment>
<comment type="caution">
    <text evidence="6">The sequence shown here is derived from an EMBL/GenBank/DDBJ whole genome shotgun (WGS) entry which is preliminary data.</text>
</comment>
<dbReference type="SUPFAM" id="SSF74650">
    <property type="entry name" value="Galactose mutarotase-like"/>
    <property type="match status" value="1"/>
</dbReference>
<comment type="catalytic activity">
    <reaction evidence="1">
        <text>alpha-D-glucose 6-phosphate = beta-D-glucose 6-phosphate</text>
        <dbReference type="Rhea" id="RHEA:16249"/>
        <dbReference type="ChEBI" id="CHEBI:58225"/>
        <dbReference type="ChEBI" id="CHEBI:58247"/>
        <dbReference type="EC" id="5.1.3.15"/>
    </reaction>
</comment>
<evidence type="ECO:0000313" key="6">
    <source>
        <dbReference type="EMBL" id="MBC3882890.1"/>
    </source>
</evidence>
<evidence type="ECO:0000313" key="7">
    <source>
        <dbReference type="Proteomes" id="UP000627446"/>
    </source>
</evidence>
<evidence type="ECO:0000256" key="1">
    <source>
        <dbReference type="ARBA" id="ARBA00001096"/>
    </source>
</evidence>
<protein>
    <recommendedName>
        <fullName evidence="4">Putative glucose-6-phosphate 1-epimerase</fullName>
        <ecNumber evidence="4">5.1.3.15</ecNumber>
    </recommendedName>
</protein>
<dbReference type="Pfam" id="PF01263">
    <property type="entry name" value="Aldose_epim"/>
    <property type="match status" value="1"/>
</dbReference>
<dbReference type="EMBL" id="JACOFZ010000008">
    <property type="protein sequence ID" value="MBC3882890.1"/>
    <property type="molecule type" value="Genomic_DNA"/>
</dbReference>
<dbReference type="CDD" id="cd09020">
    <property type="entry name" value="D-hex-6-P-epi_like"/>
    <property type="match status" value="1"/>
</dbReference>
<dbReference type="InterPro" id="IPR008183">
    <property type="entry name" value="Aldose_1/G6P_1-epimerase"/>
</dbReference>
<dbReference type="GO" id="GO:0030246">
    <property type="term" value="F:carbohydrate binding"/>
    <property type="evidence" value="ECO:0007669"/>
    <property type="project" value="UniProtKB-UniRule"/>
</dbReference>
<dbReference type="Proteomes" id="UP000627446">
    <property type="component" value="Unassembled WGS sequence"/>
</dbReference>
<dbReference type="PIRSF" id="PIRSF016020">
    <property type="entry name" value="PHexose_mutarotase"/>
    <property type="match status" value="1"/>
</dbReference>
<dbReference type="GO" id="GO:0005737">
    <property type="term" value="C:cytoplasm"/>
    <property type="evidence" value="ECO:0007669"/>
    <property type="project" value="TreeGrafter"/>
</dbReference>
<accession>A0A923HT80</accession>
<dbReference type="InterPro" id="IPR014718">
    <property type="entry name" value="GH-type_carb-bd"/>
</dbReference>
<evidence type="ECO:0000256" key="5">
    <source>
        <dbReference type="PIRSR" id="PIRSR016020-1"/>
    </source>
</evidence>